<feature type="transmembrane region" description="Helical" evidence="6">
    <location>
        <begin position="89"/>
        <end position="107"/>
    </location>
</feature>
<evidence type="ECO:0000256" key="5">
    <source>
        <dbReference type="SAM" id="MobiDB-lite"/>
    </source>
</evidence>
<protein>
    <submittedName>
        <fullName evidence="8">Membrane associated serine protease, rhomboid family</fullName>
    </submittedName>
</protein>
<feature type="compositionally biased region" description="Acidic residues" evidence="5">
    <location>
        <begin position="200"/>
        <end position="213"/>
    </location>
</feature>
<comment type="subcellular location">
    <subcellularLocation>
        <location evidence="1">Membrane</location>
        <topology evidence="1">Multi-pass membrane protein</topology>
    </subcellularLocation>
</comment>
<feature type="transmembrane region" description="Helical" evidence="6">
    <location>
        <begin position="6"/>
        <end position="30"/>
    </location>
</feature>
<feature type="transmembrane region" description="Helical" evidence="6">
    <location>
        <begin position="113"/>
        <end position="131"/>
    </location>
</feature>
<evidence type="ECO:0000313" key="9">
    <source>
        <dbReference type="Proteomes" id="UP000199452"/>
    </source>
</evidence>
<keyword evidence="2 6" id="KW-0812">Transmembrane</keyword>
<feature type="transmembrane region" description="Helical" evidence="6">
    <location>
        <begin position="66"/>
        <end position="84"/>
    </location>
</feature>
<reference evidence="8 9" key="1">
    <citation type="submission" date="2016-09" db="EMBL/GenBank/DDBJ databases">
        <authorList>
            <person name="Capua I."/>
            <person name="De Benedictis P."/>
            <person name="Joannis T."/>
            <person name="Lombin L.H."/>
            <person name="Cattoli G."/>
        </authorList>
    </citation>
    <scope>NUCLEOTIDE SEQUENCE [LARGE SCALE GENOMIC DNA]</scope>
    <source>
        <strain evidence="8 9">A7P-90m</strain>
    </source>
</reference>
<evidence type="ECO:0000256" key="2">
    <source>
        <dbReference type="ARBA" id="ARBA00022692"/>
    </source>
</evidence>
<proteinExistence type="predicted"/>
<keyword evidence="8" id="KW-0378">Hydrolase</keyword>
<evidence type="ECO:0000256" key="6">
    <source>
        <dbReference type="SAM" id="Phobius"/>
    </source>
</evidence>
<dbReference type="GO" id="GO:0004252">
    <property type="term" value="F:serine-type endopeptidase activity"/>
    <property type="evidence" value="ECO:0007669"/>
    <property type="project" value="InterPro"/>
</dbReference>
<dbReference type="GO" id="GO:0016020">
    <property type="term" value="C:membrane"/>
    <property type="evidence" value="ECO:0007669"/>
    <property type="project" value="UniProtKB-SubCell"/>
</dbReference>
<feature type="transmembrane region" description="Helical" evidence="6">
    <location>
        <begin position="138"/>
        <end position="157"/>
    </location>
</feature>
<evidence type="ECO:0000256" key="4">
    <source>
        <dbReference type="ARBA" id="ARBA00023136"/>
    </source>
</evidence>
<evidence type="ECO:0000313" key="8">
    <source>
        <dbReference type="EMBL" id="SDB86994.1"/>
    </source>
</evidence>
<feature type="compositionally biased region" description="Polar residues" evidence="5">
    <location>
        <begin position="214"/>
        <end position="223"/>
    </location>
</feature>
<dbReference type="InterPro" id="IPR035952">
    <property type="entry name" value="Rhomboid-like_sf"/>
</dbReference>
<organism evidence="8 9">
    <name type="scientific">Williamwhitmania taraxaci</name>
    <dbReference type="NCBI Taxonomy" id="1640674"/>
    <lineage>
        <taxon>Bacteria</taxon>
        <taxon>Pseudomonadati</taxon>
        <taxon>Bacteroidota</taxon>
        <taxon>Bacteroidia</taxon>
        <taxon>Bacteroidales</taxon>
        <taxon>Williamwhitmaniaceae</taxon>
        <taxon>Williamwhitmania</taxon>
    </lineage>
</organism>
<feature type="domain" description="Peptidase S54 rhomboid" evidence="7">
    <location>
        <begin position="51"/>
        <end position="182"/>
    </location>
</feature>
<feature type="region of interest" description="Disordered" evidence="5">
    <location>
        <begin position="200"/>
        <end position="223"/>
    </location>
</feature>
<dbReference type="Gene3D" id="1.20.1540.10">
    <property type="entry name" value="Rhomboid-like"/>
    <property type="match status" value="1"/>
</dbReference>
<evidence type="ECO:0000256" key="1">
    <source>
        <dbReference type="ARBA" id="ARBA00004141"/>
    </source>
</evidence>
<dbReference type="SUPFAM" id="SSF144091">
    <property type="entry name" value="Rhomboid-like"/>
    <property type="match status" value="1"/>
</dbReference>
<dbReference type="InterPro" id="IPR022764">
    <property type="entry name" value="Peptidase_S54_rhomboid_dom"/>
</dbReference>
<accession>A0A1G6GYH3</accession>
<keyword evidence="4 6" id="KW-0472">Membrane</keyword>
<keyword evidence="9" id="KW-1185">Reference proteome</keyword>
<keyword evidence="8" id="KW-0645">Protease</keyword>
<dbReference type="Pfam" id="PF01694">
    <property type="entry name" value="Rhomboid"/>
    <property type="match status" value="1"/>
</dbReference>
<sequence>MENFELKRILLSAVIPLLLVLAIVIIFFLQQFQFIEGYRWGIYPRVESGLIGVLLAPLVHSDWSHLVSNIVTFFFLATAVFYFYRDLGLVVLLICWVSGGFLTWLFARESFHIGASGVVYGLASFLFFSGIVRQNIQLLAVSLIVVVQYGGLVWGILPTFKEFSFESHLFGGSVGFVLAIVLQNKGPQLPVNVWNRDYPEDDNSEFYEDESEISNDQVPESKD</sequence>
<dbReference type="AlphaFoldDB" id="A0A1G6GYH3"/>
<dbReference type="STRING" id="1640674.SAMN05216323_100536"/>
<evidence type="ECO:0000256" key="3">
    <source>
        <dbReference type="ARBA" id="ARBA00022989"/>
    </source>
</evidence>
<name>A0A1G6GYH3_9BACT</name>
<gene>
    <name evidence="8" type="ORF">SAMN05216323_100536</name>
</gene>
<evidence type="ECO:0000259" key="7">
    <source>
        <dbReference type="Pfam" id="PF01694"/>
    </source>
</evidence>
<dbReference type="GO" id="GO:0006508">
    <property type="term" value="P:proteolysis"/>
    <property type="evidence" value="ECO:0007669"/>
    <property type="project" value="UniProtKB-KW"/>
</dbReference>
<keyword evidence="3 6" id="KW-1133">Transmembrane helix</keyword>
<dbReference type="EMBL" id="FMYP01000005">
    <property type="protein sequence ID" value="SDB86994.1"/>
    <property type="molecule type" value="Genomic_DNA"/>
</dbReference>
<dbReference type="Proteomes" id="UP000199452">
    <property type="component" value="Unassembled WGS sequence"/>
</dbReference>